<dbReference type="EMBL" id="KK112726">
    <property type="protein sequence ID" value="KFM58414.1"/>
    <property type="molecule type" value="Genomic_DNA"/>
</dbReference>
<sequence>MSVGLIADKYECPTSGNEMRLCERKDITDKFELRCKKSGENGHFVKRSGRKGIWFAESRLSMGEILLISYYWVNRLPVDYWISDQELTVVLQLIGTVSVEKCAWNFTRMIWVCLVVWMSLLKLTKVSLANVSREVGEWWKSYACLGNEGFQHLALNHKYHFKDPQRGGHTNTTEGTWGAIKSAIPKHYDKQNFAFYLAEHV</sequence>
<dbReference type="PANTHER" id="PTHR47163">
    <property type="entry name" value="DDE_TNP_IS1595 DOMAIN-CONTAINING PROTEIN"/>
    <property type="match status" value="1"/>
</dbReference>
<accession>A0A087SZX5</accession>
<evidence type="ECO:0000313" key="1">
    <source>
        <dbReference type="EMBL" id="KFM58414.1"/>
    </source>
</evidence>
<dbReference type="PANTHER" id="PTHR47163:SF2">
    <property type="entry name" value="SI:DKEY-17M8.2"/>
    <property type="match status" value="1"/>
</dbReference>
<protein>
    <recommendedName>
        <fullName evidence="3">ISXO2-like transposase domain-containing protein</fullName>
    </recommendedName>
</protein>
<feature type="non-terminal residue" evidence="1">
    <location>
        <position position="201"/>
    </location>
</feature>
<dbReference type="AlphaFoldDB" id="A0A087SZX5"/>
<organism evidence="1 2">
    <name type="scientific">Stegodyphus mimosarum</name>
    <name type="common">African social velvet spider</name>
    <dbReference type="NCBI Taxonomy" id="407821"/>
    <lineage>
        <taxon>Eukaryota</taxon>
        <taxon>Metazoa</taxon>
        <taxon>Ecdysozoa</taxon>
        <taxon>Arthropoda</taxon>
        <taxon>Chelicerata</taxon>
        <taxon>Arachnida</taxon>
        <taxon>Araneae</taxon>
        <taxon>Araneomorphae</taxon>
        <taxon>Entelegynae</taxon>
        <taxon>Eresoidea</taxon>
        <taxon>Eresidae</taxon>
        <taxon>Stegodyphus</taxon>
    </lineage>
</organism>
<evidence type="ECO:0000313" key="2">
    <source>
        <dbReference type="Proteomes" id="UP000054359"/>
    </source>
</evidence>
<evidence type="ECO:0008006" key="3">
    <source>
        <dbReference type="Google" id="ProtNLM"/>
    </source>
</evidence>
<dbReference type="OrthoDB" id="6469828at2759"/>
<dbReference type="InterPro" id="IPR053164">
    <property type="entry name" value="IS1016-like_transposase"/>
</dbReference>
<keyword evidence="2" id="KW-1185">Reference proteome</keyword>
<reference evidence="1 2" key="1">
    <citation type="submission" date="2013-11" db="EMBL/GenBank/DDBJ databases">
        <title>Genome sequencing of Stegodyphus mimosarum.</title>
        <authorList>
            <person name="Bechsgaard J."/>
        </authorList>
    </citation>
    <scope>NUCLEOTIDE SEQUENCE [LARGE SCALE GENOMIC DNA]</scope>
</reference>
<name>A0A087SZX5_STEMI</name>
<dbReference type="Proteomes" id="UP000054359">
    <property type="component" value="Unassembled WGS sequence"/>
</dbReference>
<proteinExistence type="predicted"/>
<gene>
    <name evidence="1" type="ORF">X975_00974</name>
</gene>